<protein>
    <submittedName>
        <fullName evidence="4">SDR family oxidoreductase</fullName>
    </submittedName>
</protein>
<dbReference type="PRINTS" id="PR00080">
    <property type="entry name" value="SDRFAMILY"/>
</dbReference>
<dbReference type="PANTHER" id="PTHR44196:SF1">
    <property type="entry name" value="DEHYDROGENASE_REDUCTASE SDR FAMILY MEMBER 7B"/>
    <property type="match status" value="1"/>
</dbReference>
<comment type="similarity">
    <text evidence="1 3">Belongs to the short-chain dehydrogenases/reductases (SDR) family.</text>
</comment>
<proteinExistence type="inferred from homology"/>
<dbReference type="EMBL" id="JAJVCN010000004">
    <property type="protein sequence ID" value="MCE7010857.1"/>
    <property type="molecule type" value="Genomic_DNA"/>
</dbReference>
<dbReference type="InterPro" id="IPR002347">
    <property type="entry name" value="SDR_fam"/>
</dbReference>
<keyword evidence="5" id="KW-1185">Reference proteome</keyword>
<sequence>MELTNAVAVVTGANRGFGRVLAAQLLERGAAKVYATARKPETIDLPGVHPLYLDVTKPDSIAEAAAAAKDATLLINNAGISTHTHLTDGNLDTIRLEMETHYFGPLATIRTFAPLLAANGGGAILNVLSVLSWVHFPDYGAYSAAKAAAWALTNVARQELEDKKIQVSALHVGYMDTDMSDYVPPENKSDPVEIAKIALDGLAKGETEIIADEFTRNVKATLAG</sequence>
<dbReference type="InterPro" id="IPR036291">
    <property type="entry name" value="NAD(P)-bd_dom_sf"/>
</dbReference>
<dbReference type="Pfam" id="PF00106">
    <property type="entry name" value="adh_short"/>
    <property type="match status" value="1"/>
</dbReference>
<dbReference type="PROSITE" id="PS00061">
    <property type="entry name" value="ADH_SHORT"/>
    <property type="match status" value="1"/>
</dbReference>
<keyword evidence="2" id="KW-0560">Oxidoreductase</keyword>
<accession>A0ABS8ZXX4</accession>
<evidence type="ECO:0000256" key="2">
    <source>
        <dbReference type="ARBA" id="ARBA00023002"/>
    </source>
</evidence>
<dbReference type="Proteomes" id="UP001521150">
    <property type="component" value="Unassembled WGS sequence"/>
</dbReference>
<reference evidence="4 5" key="1">
    <citation type="submission" date="2021-12" db="EMBL/GenBank/DDBJ databases">
        <title>Genome sequence of Kibdelosporangium philippinense ATCC 49844.</title>
        <authorList>
            <person name="Fedorov E.A."/>
            <person name="Omeragic M."/>
            <person name="Shalygina K.F."/>
            <person name="Maclea K.S."/>
        </authorList>
    </citation>
    <scope>NUCLEOTIDE SEQUENCE [LARGE SCALE GENOMIC DNA]</scope>
    <source>
        <strain evidence="4 5">ATCC 49844</strain>
    </source>
</reference>
<dbReference type="PRINTS" id="PR00081">
    <property type="entry name" value="GDHRDH"/>
</dbReference>
<gene>
    <name evidence="4" type="ORF">LWC34_49855</name>
</gene>
<dbReference type="InterPro" id="IPR020904">
    <property type="entry name" value="Sc_DH/Rdtase_CS"/>
</dbReference>
<dbReference type="NCBIfam" id="NF006119">
    <property type="entry name" value="PRK08264.1-5"/>
    <property type="match status" value="1"/>
</dbReference>
<evidence type="ECO:0000313" key="5">
    <source>
        <dbReference type="Proteomes" id="UP001521150"/>
    </source>
</evidence>
<dbReference type="RefSeq" id="WP_233733123.1">
    <property type="nucleotide sequence ID" value="NZ_JAJVCN010000004.1"/>
</dbReference>
<evidence type="ECO:0000313" key="4">
    <source>
        <dbReference type="EMBL" id="MCE7010857.1"/>
    </source>
</evidence>
<evidence type="ECO:0000256" key="1">
    <source>
        <dbReference type="ARBA" id="ARBA00006484"/>
    </source>
</evidence>
<name>A0ABS8ZXX4_9PSEU</name>
<dbReference type="Gene3D" id="3.40.50.720">
    <property type="entry name" value="NAD(P)-binding Rossmann-like Domain"/>
    <property type="match status" value="1"/>
</dbReference>
<dbReference type="SUPFAM" id="SSF51735">
    <property type="entry name" value="NAD(P)-binding Rossmann-fold domains"/>
    <property type="match status" value="1"/>
</dbReference>
<evidence type="ECO:0000256" key="3">
    <source>
        <dbReference type="RuleBase" id="RU000363"/>
    </source>
</evidence>
<comment type="caution">
    <text evidence="4">The sequence shown here is derived from an EMBL/GenBank/DDBJ whole genome shotgun (WGS) entry which is preliminary data.</text>
</comment>
<dbReference type="PANTHER" id="PTHR44196">
    <property type="entry name" value="DEHYDROGENASE/REDUCTASE SDR FAMILY MEMBER 7B"/>
    <property type="match status" value="1"/>
</dbReference>
<organism evidence="4 5">
    <name type="scientific">Kibdelosporangium philippinense</name>
    <dbReference type="NCBI Taxonomy" id="211113"/>
    <lineage>
        <taxon>Bacteria</taxon>
        <taxon>Bacillati</taxon>
        <taxon>Actinomycetota</taxon>
        <taxon>Actinomycetes</taxon>
        <taxon>Pseudonocardiales</taxon>
        <taxon>Pseudonocardiaceae</taxon>
        <taxon>Kibdelosporangium</taxon>
    </lineage>
</organism>